<sequence>MKAAILLLIFAVLCIEAQDGYCPQRYTYVCVRSITQCCSNADCGVGRICCKENCGNTCYDPVDVKTDGKPVIPNDYCVINS</sequence>
<evidence type="ECO:0000313" key="6">
    <source>
        <dbReference type="EMBL" id="KAG8194124.1"/>
    </source>
</evidence>
<keyword evidence="7" id="KW-1185">Reference proteome</keyword>
<reference evidence="6 7" key="1">
    <citation type="journal article" date="2022" name="Nat. Ecol. Evol.">
        <title>A masculinizing supergene underlies an exaggerated male reproductive morph in a spider.</title>
        <authorList>
            <person name="Hendrickx F."/>
            <person name="De Corte Z."/>
            <person name="Sonet G."/>
            <person name="Van Belleghem S.M."/>
            <person name="Kostlbacher S."/>
            <person name="Vangestel C."/>
        </authorList>
    </citation>
    <scope>NUCLEOTIDE SEQUENCE [LARGE SCALE GENOMIC DNA]</scope>
    <source>
        <strain evidence="6">W744_W776</strain>
    </source>
</reference>
<name>A0AAV6VDL7_9ARAC</name>
<dbReference type="Pfam" id="PF00095">
    <property type="entry name" value="WAP"/>
    <property type="match status" value="1"/>
</dbReference>
<comment type="function">
    <text evidence="1">Has antibacterial activity.</text>
</comment>
<dbReference type="GO" id="GO:0005576">
    <property type="term" value="C:extracellular region"/>
    <property type="evidence" value="ECO:0007669"/>
    <property type="project" value="InterPro"/>
</dbReference>
<comment type="caution">
    <text evidence="6">The sequence shown here is derived from an EMBL/GenBank/DDBJ whole genome shotgun (WGS) entry which is preliminary data.</text>
</comment>
<dbReference type="GO" id="GO:0030414">
    <property type="term" value="F:peptidase inhibitor activity"/>
    <property type="evidence" value="ECO:0007669"/>
    <property type="project" value="InterPro"/>
</dbReference>
<organism evidence="6 7">
    <name type="scientific">Oedothorax gibbosus</name>
    <dbReference type="NCBI Taxonomy" id="931172"/>
    <lineage>
        <taxon>Eukaryota</taxon>
        <taxon>Metazoa</taxon>
        <taxon>Ecdysozoa</taxon>
        <taxon>Arthropoda</taxon>
        <taxon>Chelicerata</taxon>
        <taxon>Arachnida</taxon>
        <taxon>Araneae</taxon>
        <taxon>Araneomorphae</taxon>
        <taxon>Entelegynae</taxon>
        <taxon>Araneoidea</taxon>
        <taxon>Linyphiidae</taxon>
        <taxon>Erigoninae</taxon>
        <taxon>Oedothorax</taxon>
    </lineage>
</organism>
<accession>A0AAV6VDL7</accession>
<evidence type="ECO:0000256" key="2">
    <source>
        <dbReference type="ARBA" id="ARBA00022656"/>
    </source>
</evidence>
<feature type="signal peptide" evidence="4">
    <location>
        <begin position="1"/>
        <end position="17"/>
    </location>
</feature>
<feature type="chain" id="PRO_5043451060" description="WAP domain-containing protein" evidence="4">
    <location>
        <begin position="18"/>
        <end position="81"/>
    </location>
</feature>
<evidence type="ECO:0000259" key="5">
    <source>
        <dbReference type="PROSITE" id="PS51390"/>
    </source>
</evidence>
<keyword evidence="3 4" id="KW-0732">Signal</keyword>
<evidence type="ECO:0000256" key="1">
    <source>
        <dbReference type="ARBA" id="ARBA00002878"/>
    </source>
</evidence>
<dbReference type="Proteomes" id="UP000827092">
    <property type="component" value="Unassembled WGS sequence"/>
</dbReference>
<dbReference type="PROSITE" id="PS51390">
    <property type="entry name" value="WAP"/>
    <property type="match status" value="1"/>
</dbReference>
<dbReference type="Gene3D" id="4.10.75.10">
    <property type="entry name" value="Elafin-like"/>
    <property type="match status" value="1"/>
</dbReference>
<keyword evidence="2" id="KW-0800">Toxin</keyword>
<feature type="domain" description="WAP" evidence="5">
    <location>
        <begin position="15"/>
        <end position="62"/>
    </location>
</feature>
<dbReference type="GO" id="GO:0090729">
    <property type="term" value="F:toxin activity"/>
    <property type="evidence" value="ECO:0007669"/>
    <property type="project" value="UniProtKB-KW"/>
</dbReference>
<dbReference type="SUPFAM" id="SSF57256">
    <property type="entry name" value="Elafin-like"/>
    <property type="match status" value="1"/>
</dbReference>
<dbReference type="AlphaFoldDB" id="A0AAV6VDL7"/>
<gene>
    <name evidence="6" type="ORF">JTE90_003061</name>
</gene>
<protein>
    <recommendedName>
        <fullName evidence="5">WAP domain-containing protein</fullName>
    </recommendedName>
</protein>
<evidence type="ECO:0000313" key="7">
    <source>
        <dbReference type="Proteomes" id="UP000827092"/>
    </source>
</evidence>
<proteinExistence type="predicted"/>
<dbReference type="InterPro" id="IPR008197">
    <property type="entry name" value="WAP_dom"/>
</dbReference>
<evidence type="ECO:0000256" key="4">
    <source>
        <dbReference type="SAM" id="SignalP"/>
    </source>
</evidence>
<evidence type="ECO:0000256" key="3">
    <source>
        <dbReference type="ARBA" id="ARBA00022729"/>
    </source>
</evidence>
<dbReference type="InterPro" id="IPR036645">
    <property type="entry name" value="Elafin-like_sf"/>
</dbReference>
<dbReference type="EMBL" id="JAFNEN010000109">
    <property type="protein sequence ID" value="KAG8194124.1"/>
    <property type="molecule type" value="Genomic_DNA"/>
</dbReference>